<evidence type="ECO:0000313" key="2">
    <source>
        <dbReference type="EMBL" id="KAB1221824.1"/>
    </source>
</evidence>
<proteinExistence type="inferred from homology"/>
<evidence type="ECO:0000313" key="3">
    <source>
        <dbReference type="Proteomes" id="UP000516437"/>
    </source>
</evidence>
<accession>A0A6A1W979</accession>
<organism evidence="2 3">
    <name type="scientific">Morella rubra</name>
    <name type="common">Chinese bayberry</name>
    <dbReference type="NCBI Taxonomy" id="262757"/>
    <lineage>
        <taxon>Eukaryota</taxon>
        <taxon>Viridiplantae</taxon>
        <taxon>Streptophyta</taxon>
        <taxon>Embryophyta</taxon>
        <taxon>Tracheophyta</taxon>
        <taxon>Spermatophyta</taxon>
        <taxon>Magnoliopsida</taxon>
        <taxon>eudicotyledons</taxon>
        <taxon>Gunneridae</taxon>
        <taxon>Pentapetalae</taxon>
        <taxon>rosids</taxon>
        <taxon>fabids</taxon>
        <taxon>Fagales</taxon>
        <taxon>Myricaceae</taxon>
        <taxon>Morella</taxon>
    </lineage>
</organism>
<dbReference type="AlphaFoldDB" id="A0A6A1W979"/>
<gene>
    <name evidence="2" type="ORF">CJ030_MR2G025908</name>
</gene>
<protein>
    <submittedName>
        <fullName evidence="2">Protein LURP-one-related 10</fullName>
    </submittedName>
</protein>
<dbReference type="Pfam" id="PF04525">
    <property type="entry name" value="LOR"/>
    <property type="match status" value="1"/>
</dbReference>
<dbReference type="PANTHER" id="PTHR31087:SF58">
    <property type="entry name" value="OS07G0230700 PROTEIN"/>
    <property type="match status" value="1"/>
</dbReference>
<evidence type="ECO:0000256" key="1">
    <source>
        <dbReference type="ARBA" id="ARBA00005437"/>
    </source>
</evidence>
<dbReference type="PANTHER" id="PTHR31087">
    <property type="match status" value="1"/>
</dbReference>
<dbReference type="Proteomes" id="UP000516437">
    <property type="component" value="Chromosome 2"/>
</dbReference>
<dbReference type="InterPro" id="IPR025659">
    <property type="entry name" value="Tubby-like_C"/>
</dbReference>
<reference evidence="2 3" key="1">
    <citation type="journal article" date="2019" name="Plant Biotechnol. J.">
        <title>The red bayberry genome and genetic basis of sex determination.</title>
        <authorList>
            <person name="Jia H.M."/>
            <person name="Jia H.J."/>
            <person name="Cai Q.L."/>
            <person name="Wang Y."/>
            <person name="Zhao H.B."/>
            <person name="Yang W.F."/>
            <person name="Wang G.Y."/>
            <person name="Li Y.H."/>
            <person name="Zhan D.L."/>
            <person name="Shen Y.T."/>
            <person name="Niu Q.F."/>
            <person name="Chang L."/>
            <person name="Qiu J."/>
            <person name="Zhao L."/>
            <person name="Xie H.B."/>
            <person name="Fu W.Y."/>
            <person name="Jin J."/>
            <person name="Li X.W."/>
            <person name="Jiao Y."/>
            <person name="Zhou C.C."/>
            <person name="Tu T."/>
            <person name="Chai C.Y."/>
            <person name="Gao J.L."/>
            <person name="Fan L.J."/>
            <person name="van de Weg E."/>
            <person name="Wang J.Y."/>
            <person name="Gao Z.S."/>
        </authorList>
    </citation>
    <scope>NUCLEOTIDE SEQUENCE [LARGE SCALE GENOMIC DNA]</scope>
    <source>
        <tissue evidence="2">Leaves</tissue>
    </source>
</reference>
<comment type="similarity">
    <text evidence="1">Belongs to the LOR family.</text>
</comment>
<comment type="caution">
    <text evidence="2">The sequence shown here is derived from an EMBL/GenBank/DDBJ whole genome shotgun (WGS) entry which is preliminary data.</text>
</comment>
<dbReference type="InterPro" id="IPR038595">
    <property type="entry name" value="LOR_sf"/>
</dbReference>
<dbReference type="OrthoDB" id="97518at2759"/>
<dbReference type="Gene3D" id="2.40.160.200">
    <property type="entry name" value="LURP1-related"/>
    <property type="match status" value="1"/>
</dbReference>
<dbReference type="InterPro" id="IPR007612">
    <property type="entry name" value="LOR"/>
</dbReference>
<dbReference type="SUPFAM" id="SSF54518">
    <property type="entry name" value="Tubby C-terminal domain-like"/>
    <property type="match status" value="1"/>
</dbReference>
<dbReference type="EMBL" id="RXIC02000020">
    <property type="protein sequence ID" value="KAB1221824.1"/>
    <property type="molecule type" value="Genomic_DNA"/>
</dbReference>
<name>A0A6A1W979_9ROSI</name>
<keyword evidence="3" id="KW-1185">Reference proteome</keyword>
<sequence>MAQPSDVLLATPLAVISPGQYCVPHPVELSIVRIVLAFGGGTFAVTDANGNIILKVKPVILFFNTMRRVIVDAAGNPIVTLKPKAITSHSRWLVFRGESTDSRDLLFSAKEHSMF</sequence>